<keyword evidence="6" id="KW-1133">Transmembrane helix</keyword>
<comment type="catalytic activity">
    <reaction evidence="5">
        <text>sn-glycerol 3-phosphate + an acyl-CoA = a 1-acyl-sn-glycero-3-phosphate + CoA</text>
        <dbReference type="Rhea" id="RHEA:15325"/>
        <dbReference type="ChEBI" id="CHEBI:57287"/>
        <dbReference type="ChEBI" id="CHEBI:57597"/>
        <dbReference type="ChEBI" id="CHEBI:57970"/>
        <dbReference type="ChEBI" id="CHEBI:58342"/>
        <dbReference type="EC" id="2.3.1.15"/>
    </reaction>
</comment>
<dbReference type="GO" id="GO:0012505">
    <property type="term" value="C:endomembrane system"/>
    <property type="evidence" value="ECO:0007669"/>
    <property type="project" value="UniProtKB-SubCell"/>
</dbReference>
<accession>A0A934IJY5</accession>
<dbReference type="PANTHER" id="PTHR12563">
    <property type="entry name" value="GLYCEROL-3-PHOSPHATE ACYLTRANSFERASE"/>
    <property type="match status" value="1"/>
</dbReference>
<feature type="domain" description="Phospholipid/glycerol acyltransferase" evidence="7">
    <location>
        <begin position="151"/>
        <end position="274"/>
    </location>
</feature>
<dbReference type="InterPro" id="IPR022284">
    <property type="entry name" value="GPAT/DHAPAT"/>
</dbReference>
<keyword evidence="6" id="KW-0472">Membrane</keyword>
<evidence type="ECO:0000313" key="9">
    <source>
        <dbReference type="Proteomes" id="UP000642488"/>
    </source>
</evidence>
<sequence>MFGTVTLPIWLFVLILLFAAVTFASHFFIPPVRWFLRRRMQRVVDELNKRLERPIQPFKLARRTDMIQRLIYDPQVIAAVAQHAREEGVREDVAFSEAKRYAREIVPSFSASAYFGFAIRAARWLSTRLFHVRVVRADEKGLAAIDSEATVVFVMNHRSNMDYVLVTYLAADRSALSYAVGEWAQIWPLSRLFRAMGAYFIRRKSRNRLYRRVLSRYVQMAIENGVTQAIFPEGGLSLDGRVGEAKVGLLSYILQGSEASSREVVFVPVAISYDRVIEDRILIDAGRSGERRFKGSFLTGTAFALRWLGRRVTGRAKRFGYAAVVFGSPVSLRQLHAETDGQITGIGAKLMDEVRRHVPVLPVPMVAAALQNGACSRAEVKTWITARLPRWLAADIPVHLRLKSVDQTVERGCNMLILRKLIDESDEGRLTLAPDAGDVLAFYAASVPFQDAAVHETNEIPVAIGT</sequence>
<dbReference type="AlphaFoldDB" id="A0A934IJY5"/>
<evidence type="ECO:0000256" key="3">
    <source>
        <dbReference type="ARBA" id="ARBA00013113"/>
    </source>
</evidence>
<comment type="caution">
    <text evidence="8">The sequence shown here is derived from an EMBL/GenBank/DDBJ whole genome shotgun (WGS) entry which is preliminary data.</text>
</comment>
<name>A0A934IJY5_9RHOB</name>
<comment type="subcellular location">
    <subcellularLocation>
        <location evidence="1">Endomembrane system</location>
        <topology evidence="1">Peripheral membrane protein</topology>
    </subcellularLocation>
</comment>
<keyword evidence="6" id="KW-0812">Transmembrane</keyword>
<dbReference type="RefSeq" id="WP_198917111.1">
    <property type="nucleotide sequence ID" value="NZ_JAEKPD010000015.1"/>
</dbReference>
<protein>
    <recommendedName>
        <fullName evidence="4">Glycerol-3-phosphate acyltransferase</fullName>
        <ecNumber evidence="3">2.3.1.15</ecNumber>
    </recommendedName>
</protein>
<dbReference type="PANTHER" id="PTHR12563:SF17">
    <property type="entry name" value="DIHYDROXYACETONE PHOSPHATE ACYLTRANSFERASE"/>
    <property type="match status" value="1"/>
</dbReference>
<keyword evidence="9" id="KW-1185">Reference proteome</keyword>
<dbReference type="GO" id="GO:0006629">
    <property type="term" value="P:lipid metabolic process"/>
    <property type="evidence" value="ECO:0007669"/>
    <property type="project" value="InterPro"/>
</dbReference>
<evidence type="ECO:0000259" key="7">
    <source>
        <dbReference type="SMART" id="SM00563"/>
    </source>
</evidence>
<evidence type="ECO:0000256" key="5">
    <source>
        <dbReference type="ARBA" id="ARBA00048427"/>
    </source>
</evidence>
<dbReference type="EC" id="2.3.1.15" evidence="3"/>
<keyword evidence="8" id="KW-0012">Acyltransferase</keyword>
<organism evidence="8 9">
    <name type="scientific">Palleronia pontilimi</name>
    <dbReference type="NCBI Taxonomy" id="1964209"/>
    <lineage>
        <taxon>Bacteria</taxon>
        <taxon>Pseudomonadati</taxon>
        <taxon>Pseudomonadota</taxon>
        <taxon>Alphaproteobacteria</taxon>
        <taxon>Rhodobacterales</taxon>
        <taxon>Roseobacteraceae</taxon>
        <taxon>Palleronia</taxon>
    </lineage>
</organism>
<gene>
    <name evidence="8" type="ORF">ILP92_14400</name>
</gene>
<reference evidence="8" key="1">
    <citation type="submission" date="2020-12" db="EMBL/GenBank/DDBJ databases">
        <title>Bacterial taxonomy.</title>
        <authorList>
            <person name="Pan X."/>
        </authorList>
    </citation>
    <scope>NUCLEOTIDE SEQUENCE</scope>
    <source>
        <strain evidence="8">KCTC 52957</strain>
    </source>
</reference>
<dbReference type="EMBL" id="JAEKPD010000015">
    <property type="protein sequence ID" value="MBJ3763940.1"/>
    <property type="molecule type" value="Genomic_DNA"/>
</dbReference>
<proteinExistence type="predicted"/>
<evidence type="ECO:0000313" key="8">
    <source>
        <dbReference type="EMBL" id="MBJ3763940.1"/>
    </source>
</evidence>
<evidence type="ECO:0000256" key="2">
    <source>
        <dbReference type="ARBA" id="ARBA00004765"/>
    </source>
</evidence>
<dbReference type="SMART" id="SM00563">
    <property type="entry name" value="PlsC"/>
    <property type="match status" value="1"/>
</dbReference>
<comment type="pathway">
    <text evidence="2">Phospholipid metabolism; CDP-diacylglycerol biosynthesis; CDP-diacylglycerol from sn-glycerol 3-phosphate: step 1/3.</text>
</comment>
<dbReference type="Pfam" id="PF01553">
    <property type="entry name" value="Acyltransferase"/>
    <property type="match status" value="1"/>
</dbReference>
<evidence type="ECO:0000256" key="1">
    <source>
        <dbReference type="ARBA" id="ARBA00004184"/>
    </source>
</evidence>
<keyword evidence="8" id="KW-0808">Transferase</keyword>
<dbReference type="InterPro" id="IPR002123">
    <property type="entry name" value="Plipid/glycerol_acylTrfase"/>
</dbReference>
<dbReference type="Proteomes" id="UP000642488">
    <property type="component" value="Unassembled WGS sequence"/>
</dbReference>
<evidence type="ECO:0000256" key="6">
    <source>
        <dbReference type="SAM" id="Phobius"/>
    </source>
</evidence>
<dbReference type="GO" id="GO:0004366">
    <property type="term" value="F:glycerol-3-phosphate O-acyltransferase activity"/>
    <property type="evidence" value="ECO:0007669"/>
    <property type="project" value="UniProtKB-EC"/>
</dbReference>
<feature type="transmembrane region" description="Helical" evidence="6">
    <location>
        <begin position="6"/>
        <end position="29"/>
    </location>
</feature>
<dbReference type="SUPFAM" id="SSF69593">
    <property type="entry name" value="Glycerol-3-phosphate (1)-acyltransferase"/>
    <property type="match status" value="1"/>
</dbReference>
<evidence type="ECO:0000256" key="4">
    <source>
        <dbReference type="ARBA" id="ARBA00013432"/>
    </source>
</evidence>